<keyword evidence="3" id="KW-1185">Reference proteome</keyword>
<protein>
    <submittedName>
        <fullName evidence="2">Tfp pilus assembly protein PilF</fullName>
    </submittedName>
</protein>
<dbReference type="OrthoDB" id="5140156at2"/>
<dbReference type="Pfam" id="PF20698">
    <property type="entry name" value="PIN-TPR-GreABC"/>
    <property type="match status" value="1"/>
</dbReference>
<gene>
    <name evidence="2" type="ORF">CLV67_1554</name>
</gene>
<proteinExistence type="predicted"/>
<evidence type="ECO:0000313" key="3">
    <source>
        <dbReference type="Proteomes" id="UP000239415"/>
    </source>
</evidence>
<dbReference type="RefSeq" id="WP_146169670.1">
    <property type="nucleotide sequence ID" value="NZ_BOMO01000208.1"/>
</dbReference>
<evidence type="ECO:0000313" key="2">
    <source>
        <dbReference type="EMBL" id="PRX03448.1"/>
    </source>
</evidence>
<accession>A0A2T0J7G4</accession>
<dbReference type="Gene3D" id="1.25.40.10">
    <property type="entry name" value="Tetratricopeptide repeat domain"/>
    <property type="match status" value="1"/>
</dbReference>
<dbReference type="InterPro" id="IPR048987">
    <property type="entry name" value="PIN-TPR-GreABC"/>
</dbReference>
<dbReference type="EMBL" id="PVMZ01000055">
    <property type="protein sequence ID" value="PRX03448.1"/>
    <property type="molecule type" value="Genomic_DNA"/>
</dbReference>
<name>A0A2T0J7G4_9ACTN</name>
<sequence length="1355" mass="147423">MHRTTSTGSGFASPYSTGGGGTDLEHSFGALLLAGLLQGHPVPTLGDEITPHEVRFQQAAFCPVDDLAVQGDGPAGSRTVFIGVRRSPSIGPGSTAFVRLMADYLQVVVGRRDALGRGDERLALAIAAPCVPADELEALAGIARRQPDDARFRQAVHAPRATNGKVRARLRLFDQVVTAAAATAGIELNNPTDGQEMTWRLLRSLWIAQLRLQGDSPADRTAVVARLVPLAGSAARAVALWDHLNVLSTEYAINAACVTTEMLVRDLHGFIRLDTTPGPGGLPARGEQYRQRLNDLPPSCGPGLLTAWRDQPELAWQLVTALTAIDQAPTEVVDQWQSGIPAWLIPAPWQIQAAAAQLAGAYGARQLSAQLFAKAAVQGAPHSDIWLAQAAMLHEENNDQAARATVLEDLRRDQARLGPFPRAVVAYFANDLSTASREIDSWTPVQPQEWRLQTVIKLWILARVHETVTTEFLDRSLGVLAGAQEQHWSASLAITQASLLLSRARRGDSPNFDADARQARALALHARDDMRLYRADSAQAVAVACEASILLSDFRNVIDLGTLAGSANSVEASSPTVSEYVTVAACYFGDVSLARHHAKHVTEPVARARVDGFIAKAEGRDPSPFWLRAARDSDNDEQLAQILAALAQHGTDAIDQFPDFVGRNPHQAAELRAIAKVATGSPGAAIISLRERRRSSITAALTLAHAYQAAGQLDDQVQTLRDAADHFHDPSLRLSAAEALATSSRQSEAQQEIDELLAITEPGWSRRADALRLAAHLANTAGRTDRLCELLHILLQIEPDDAPSRWALVHALLNRGDLDAAWRTLHAAPQPLDPSNTIDAQTWVHLYRRLGQPAETVAGCLRLLRRFSDDEQFCVVALTNLTVPWPESADIPAALRAEAAEEAERFFTRWPDSPHLRRIQTTDPDRLRDDMTAMLQRSNDEQLHWRRLTFMLARGQIPLSMLAAATRRSYSEICLQRAGGVLPAHNPHPDEFAACVAAAATAIDHDVVMDIPAIIVLQQLPEDIRHHTISRFARTMTTDDVMLDTLAAKDILALRSPGTFYYDDTFGGLKTTETPVEEADRLAVEAAELHSAVAGMDRRTCPPGKQFEADLGSDLRTWISPFSLARERRATLWSDDPILRALARQAGTPATSTQAILQQLLDNGVITADQREACIRRLIRSRIGAFPLDGQRLVQVARQEEWHPRSVAAAIARPESWSNLQAAVTFYLYAATRAQHQGSAAAYGWLYAAVRGATLALPRAVATQTAATLLALTLVSIRVEDDQIAALLSAIRQAISDGDDPDLAPSPDPLPLVASILREHYGSRTDPEDVIPQVIRKFAALSDADREAVLDALLR</sequence>
<dbReference type="InterPro" id="IPR011990">
    <property type="entry name" value="TPR-like_helical_dom_sf"/>
</dbReference>
<reference evidence="2 3" key="1">
    <citation type="submission" date="2018-03" db="EMBL/GenBank/DDBJ databases">
        <title>Genomic Encyclopedia of Archaeal and Bacterial Type Strains, Phase II (KMG-II): from individual species to whole genera.</title>
        <authorList>
            <person name="Goeker M."/>
        </authorList>
    </citation>
    <scope>NUCLEOTIDE SEQUENCE [LARGE SCALE GENOMIC DNA]</scope>
    <source>
        <strain evidence="2 3">DSM 43146</strain>
    </source>
</reference>
<feature type="domain" description="PIN" evidence="1">
    <location>
        <begin position="1008"/>
        <end position="1144"/>
    </location>
</feature>
<evidence type="ECO:0000259" key="1">
    <source>
        <dbReference type="Pfam" id="PF20698"/>
    </source>
</evidence>
<comment type="caution">
    <text evidence="2">The sequence shown here is derived from an EMBL/GenBank/DDBJ whole genome shotgun (WGS) entry which is preliminary data.</text>
</comment>
<dbReference type="Proteomes" id="UP000239415">
    <property type="component" value="Unassembled WGS sequence"/>
</dbReference>
<organism evidence="2 3">
    <name type="scientific">Actinoplanes italicus</name>
    <dbReference type="NCBI Taxonomy" id="113567"/>
    <lineage>
        <taxon>Bacteria</taxon>
        <taxon>Bacillati</taxon>
        <taxon>Actinomycetota</taxon>
        <taxon>Actinomycetes</taxon>
        <taxon>Micromonosporales</taxon>
        <taxon>Micromonosporaceae</taxon>
        <taxon>Actinoplanes</taxon>
    </lineage>
</organism>